<dbReference type="EMBL" id="MCFL01000014">
    <property type="protein sequence ID" value="ORZ37032.1"/>
    <property type="molecule type" value="Genomic_DNA"/>
</dbReference>
<protein>
    <submittedName>
        <fullName evidence="2">Uncharacterized protein</fullName>
    </submittedName>
</protein>
<dbReference type="AlphaFoldDB" id="A0A1Y2HV77"/>
<keyword evidence="1" id="KW-1133">Transmembrane helix</keyword>
<feature type="transmembrane region" description="Helical" evidence="1">
    <location>
        <begin position="20"/>
        <end position="38"/>
    </location>
</feature>
<keyword evidence="3" id="KW-1185">Reference proteome</keyword>
<reference evidence="2 3" key="1">
    <citation type="submission" date="2016-07" db="EMBL/GenBank/DDBJ databases">
        <title>Pervasive Adenine N6-methylation of Active Genes in Fungi.</title>
        <authorList>
            <consortium name="DOE Joint Genome Institute"/>
            <person name="Mondo S.J."/>
            <person name="Dannebaum R.O."/>
            <person name="Kuo R.C."/>
            <person name="Labutti K."/>
            <person name="Haridas S."/>
            <person name="Kuo A."/>
            <person name="Salamov A."/>
            <person name="Ahrendt S.R."/>
            <person name="Lipzen A."/>
            <person name="Sullivan W."/>
            <person name="Andreopoulos W.B."/>
            <person name="Clum A."/>
            <person name="Lindquist E."/>
            <person name="Daum C."/>
            <person name="Ramamoorthy G.K."/>
            <person name="Gryganskyi A."/>
            <person name="Culley D."/>
            <person name="Magnuson J.K."/>
            <person name="James T.Y."/>
            <person name="O'Malley M.A."/>
            <person name="Stajich J.E."/>
            <person name="Spatafora J.W."/>
            <person name="Visel A."/>
            <person name="Grigoriev I.V."/>
        </authorList>
    </citation>
    <scope>NUCLEOTIDE SEQUENCE [LARGE SCALE GENOMIC DNA]</scope>
    <source>
        <strain evidence="2 3">PL171</strain>
    </source>
</reference>
<evidence type="ECO:0000313" key="3">
    <source>
        <dbReference type="Proteomes" id="UP000193411"/>
    </source>
</evidence>
<gene>
    <name evidence="2" type="ORF">BCR44DRAFT_1431318</name>
</gene>
<dbReference type="Proteomes" id="UP000193411">
    <property type="component" value="Unassembled WGS sequence"/>
</dbReference>
<sequence length="61" mass="7098">MRSSRATLPSRMYTTRCANDFRYTSCVTIIMVMPFSELSRHSRSMMRCVFAVSRSPLCRIV</sequence>
<keyword evidence="1" id="KW-0472">Membrane</keyword>
<keyword evidence="1" id="KW-0812">Transmembrane</keyword>
<accession>A0A1Y2HV77</accession>
<name>A0A1Y2HV77_9FUNG</name>
<comment type="caution">
    <text evidence="2">The sequence shown here is derived from an EMBL/GenBank/DDBJ whole genome shotgun (WGS) entry which is preliminary data.</text>
</comment>
<organism evidence="2 3">
    <name type="scientific">Catenaria anguillulae PL171</name>
    <dbReference type="NCBI Taxonomy" id="765915"/>
    <lineage>
        <taxon>Eukaryota</taxon>
        <taxon>Fungi</taxon>
        <taxon>Fungi incertae sedis</taxon>
        <taxon>Blastocladiomycota</taxon>
        <taxon>Blastocladiomycetes</taxon>
        <taxon>Blastocladiales</taxon>
        <taxon>Catenariaceae</taxon>
        <taxon>Catenaria</taxon>
    </lineage>
</organism>
<proteinExistence type="predicted"/>
<evidence type="ECO:0000313" key="2">
    <source>
        <dbReference type="EMBL" id="ORZ37032.1"/>
    </source>
</evidence>
<evidence type="ECO:0000256" key="1">
    <source>
        <dbReference type="SAM" id="Phobius"/>
    </source>
</evidence>